<dbReference type="AlphaFoldDB" id="A0A392SJJ2"/>
<feature type="region of interest" description="Disordered" evidence="1">
    <location>
        <begin position="1"/>
        <end position="55"/>
    </location>
</feature>
<comment type="caution">
    <text evidence="2">The sequence shown here is derived from an EMBL/GenBank/DDBJ whole genome shotgun (WGS) entry which is preliminary data.</text>
</comment>
<reference evidence="2 3" key="1">
    <citation type="journal article" date="2018" name="Front. Plant Sci.">
        <title>Red Clover (Trifolium pratense) and Zigzag Clover (T. medium) - A Picture of Genomic Similarities and Differences.</title>
        <authorList>
            <person name="Dluhosova J."/>
            <person name="Istvanek J."/>
            <person name="Nedelnik J."/>
            <person name="Repkova J."/>
        </authorList>
    </citation>
    <scope>NUCLEOTIDE SEQUENCE [LARGE SCALE GENOMIC DNA]</scope>
    <source>
        <strain evidence="3">cv. 10/8</strain>
        <tissue evidence="2">Leaf</tissue>
    </source>
</reference>
<dbReference type="EMBL" id="LXQA010395023">
    <property type="protein sequence ID" value="MCI49043.1"/>
    <property type="molecule type" value="Genomic_DNA"/>
</dbReference>
<evidence type="ECO:0000313" key="2">
    <source>
        <dbReference type="EMBL" id="MCI49043.1"/>
    </source>
</evidence>
<feature type="non-terminal residue" evidence="2">
    <location>
        <position position="1"/>
    </location>
</feature>
<accession>A0A392SJJ2</accession>
<protein>
    <submittedName>
        <fullName evidence="2">Uncharacterized protein</fullName>
    </submittedName>
</protein>
<dbReference type="Proteomes" id="UP000265520">
    <property type="component" value="Unassembled WGS sequence"/>
</dbReference>
<sequence>DTGNEEMLDDADDAPASDVENDVPEVIKEAESNTKVSSSEQTYAPKKGPSIRVQK</sequence>
<evidence type="ECO:0000313" key="3">
    <source>
        <dbReference type="Proteomes" id="UP000265520"/>
    </source>
</evidence>
<name>A0A392SJJ2_9FABA</name>
<feature type="compositionally biased region" description="Acidic residues" evidence="1">
    <location>
        <begin position="1"/>
        <end position="23"/>
    </location>
</feature>
<feature type="non-terminal residue" evidence="2">
    <location>
        <position position="55"/>
    </location>
</feature>
<keyword evidence="3" id="KW-1185">Reference proteome</keyword>
<proteinExistence type="predicted"/>
<evidence type="ECO:0000256" key="1">
    <source>
        <dbReference type="SAM" id="MobiDB-lite"/>
    </source>
</evidence>
<feature type="compositionally biased region" description="Polar residues" evidence="1">
    <location>
        <begin position="33"/>
        <end position="42"/>
    </location>
</feature>
<organism evidence="2 3">
    <name type="scientific">Trifolium medium</name>
    <dbReference type="NCBI Taxonomy" id="97028"/>
    <lineage>
        <taxon>Eukaryota</taxon>
        <taxon>Viridiplantae</taxon>
        <taxon>Streptophyta</taxon>
        <taxon>Embryophyta</taxon>
        <taxon>Tracheophyta</taxon>
        <taxon>Spermatophyta</taxon>
        <taxon>Magnoliopsida</taxon>
        <taxon>eudicotyledons</taxon>
        <taxon>Gunneridae</taxon>
        <taxon>Pentapetalae</taxon>
        <taxon>rosids</taxon>
        <taxon>fabids</taxon>
        <taxon>Fabales</taxon>
        <taxon>Fabaceae</taxon>
        <taxon>Papilionoideae</taxon>
        <taxon>50 kb inversion clade</taxon>
        <taxon>NPAAA clade</taxon>
        <taxon>Hologalegina</taxon>
        <taxon>IRL clade</taxon>
        <taxon>Trifolieae</taxon>
        <taxon>Trifolium</taxon>
    </lineage>
</organism>